<name>A0A8J3D7R5_9BACT</name>
<evidence type="ECO:0000313" key="2">
    <source>
        <dbReference type="EMBL" id="GHB64132.1"/>
    </source>
</evidence>
<feature type="region of interest" description="Disordered" evidence="1">
    <location>
        <begin position="32"/>
        <end position="54"/>
    </location>
</feature>
<dbReference type="RefSeq" id="WP_189563926.1">
    <property type="nucleotide sequence ID" value="NZ_BMXF01000001.1"/>
</dbReference>
<reference evidence="2 3" key="1">
    <citation type="journal article" date="2014" name="Int. J. Syst. Evol. Microbiol.">
        <title>Complete genome sequence of Corynebacterium casei LMG S-19264T (=DSM 44701T), isolated from a smear-ripened cheese.</title>
        <authorList>
            <consortium name="US DOE Joint Genome Institute (JGI-PGF)"/>
            <person name="Walter F."/>
            <person name="Albersmeier A."/>
            <person name="Kalinowski J."/>
            <person name="Ruckert C."/>
        </authorList>
    </citation>
    <scope>NUCLEOTIDE SEQUENCE [LARGE SCALE GENOMIC DNA]</scope>
    <source>
        <strain evidence="2 3">KCTC 12866</strain>
    </source>
</reference>
<evidence type="ECO:0000313" key="3">
    <source>
        <dbReference type="Proteomes" id="UP000598271"/>
    </source>
</evidence>
<protein>
    <submittedName>
        <fullName evidence="2">Uncharacterized protein</fullName>
    </submittedName>
</protein>
<evidence type="ECO:0000256" key="1">
    <source>
        <dbReference type="SAM" id="MobiDB-lite"/>
    </source>
</evidence>
<comment type="caution">
    <text evidence="2">The sequence shown here is derived from an EMBL/GenBank/DDBJ whole genome shotgun (WGS) entry which is preliminary data.</text>
</comment>
<gene>
    <name evidence="2" type="ORF">GCM10007390_17510</name>
</gene>
<organism evidence="2 3">
    <name type="scientific">Persicitalea jodogahamensis</name>
    <dbReference type="NCBI Taxonomy" id="402147"/>
    <lineage>
        <taxon>Bacteria</taxon>
        <taxon>Pseudomonadati</taxon>
        <taxon>Bacteroidota</taxon>
        <taxon>Cytophagia</taxon>
        <taxon>Cytophagales</taxon>
        <taxon>Spirosomataceae</taxon>
        <taxon>Persicitalea</taxon>
    </lineage>
</organism>
<dbReference type="Proteomes" id="UP000598271">
    <property type="component" value="Unassembled WGS sequence"/>
</dbReference>
<keyword evidence="3" id="KW-1185">Reference proteome</keyword>
<dbReference type="EMBL" id="BMXF01000001">
    <property type="protein sequence ID" value="GHB64132.1"/>
    <property type="molecule type" value="Genomic_DNA"/>
</dbReference>
<sequence>MKKRDFNKLTPIEQKALRELMVEQPNALGGVRREQKKGYSDLPLFRKDDQTSLF</sequence>
<proteinExistence type="predicted"/>
<dbReference type="AlphaFoldDB" id="A0A8J3D7R5"/>
<accession>A0A8J3D7R5</accession>